<keyword evidence="4 8" id="KW-0689">Ribosomal protein</keyword>
<keyword evidence="3 8" id="KW-0694">RNA-binding</keyword>
<evidence type="ECO:0000256" key="7">
    <source>
        <dbReference type="ARBA" id="ARBA00046740"/>
    </source>
</evidence>
<dbReference type="FunFam" id="3.30.1370.30:FF:000002">
    <property type="entry name" value="30S ribosomal protein S8"/>
    <property type="match status" value="1"/>
</dbReference>
<comment type="subunit">
    <text evidence="7 8">Part of the 30S ribosomal subunit. Contacts proteins S5 and S12.</text>
</comment>
<proteinExistence type="inferred from homology"/>
<keyword evidence="2 8" id="KW-0699">rRNA-binding</keyword>
<dbReference type="GO" id="GO:0006412">
    <property type="term" value="P:translation"/>
    <property type="evidence" value="ECO:0007669"/>
    <property type="project" value="UniProtKB-UniRule"/>
</dbReference>
<sequence>MVRLATNVTDPIGDLLTRIRNANLAYKDDLMVPASNMNRAILKILDGEGYIEGFAEEGEGIESVLRVSLKYSKKRERTISGLKRVSKPGRRIYTGRDRLPRVLGGLGIAIVSTSQGVMTDKDASRKGIGGEVLAYVW</sequence>
<dbReference type="GO" id="GO:0003735">
    <property type="term" value="F:structural constituent of ribosome"/>
    <property type="evidence" value="ECO:0007669"/>
    <property type="project" value="InterPro"/>
</dbReference>
<name>A0A0H4TSQ4_9ACTN</name>
<dbReference type="NCBIfam" id="NF001109">
    <property type="entry name" value="PRK00136.1"/>
    <property type="match status" value="1"/>
</dbReference>
<evidence type="ECO:0000256" key="3">
    <source>
        <dbReference type="ARBA" id="ARBA00022884"/>
    </source>
</evidence>
<dbReference type="FunFam" id="3.30.1490.10:FF:000001">
    <property type="entry name" value="30S ribosomal protein S8"/>
    <property type="match status" value="1"/>
</dbReference>
<gene>
    <name evidence="8 9" type="primary">rpsH</name>
</gene>
<dbReference type="GO" id="GO:1990904">
    <property type="term" value="C:ribonucleoprotein complex"/>
    <property type="evidence" value="ECO:0007669"/>
    <property type="project" value="UniProtKB-KW"/>
</dbReference>
<accession>A0A0H4TSQ4</accession>
<evidence type="ECO:0000256" key="1">
    <source>
        <dbReference type="ARBA" id="ARBA00006471"/>
    </source>
</evidence>
<evidence type="ECO:0000256" key="2">
    <source>
        <dbReference type="ARBA" id="ARBA00022730"/>
    </source>
</evidence>
<dbReference type="EMBL" id="KT007023">
    <property type="protein sequence ID" value="AKQ03834.1"/>
    <property type="molecule type" value="Genomic_DNA"/>
</dbReference>
<dbReference type="GO" id="GO:0019843">
    <property type="term" value="F:rRNA binding"/>
    <property type="evidence" value="ECO:0007669"/>
    <property type="project" value="UniProtKB-UniRule"/>
</dbReference>
<evidence type="ECO:0000256" key="8">
    <source>
        <dbReference type="HAMAP-Rule" id="MF_01302"/>
    </source>
</evidence>
<dbReference type="Pfam" id="PF00410">
    <property type="entry name" value="Ribosomal_S8"/>
    <property type="match status" value="1"/>
</dbReference>
<dbReference type="HAMAP" id="MF_01302_B">
    <property type="entry name" value="Ribosomal_uS8_B"/>
    <property type="match status" value="1"/>
</dbReference>
<dbReference type="PANTHER" id="PTHR11758">
    <property type="entry name" value="40S RIBOSOMAL PROTEIN S15A"/>
    <property type="match status" value="1"/>
</dbReference>
<evidence type="ECO:0000313" key="9">
    <source>
        <dbReference type="EMBL" id="AKQ03834.1"/>
    </source>
</evidence>
<keyword evidence="5 8" id="KW-0687">Ribonucleoprotein</keyword>
<reference evidence="9" key="1">
    <citation type="journal article" date="2015" name="ISME J.">
        <title>Aquifer environment selects for microbial species cohorts in sediment and groundwater.</title>
        <authorList>
            <person name="Hug L.A."/>
            <person name="Thomas B.C."/>
            <person name="Brown C.T."/>
            <person name="Frischkorn K.R."/>
            <person name="Williams K.H."/>
            <person name="Tringe S.G."/>
            <person name="Banfield J.F."/>
        </authorList>
    </citation>
    <scope>NUCLEOTIDE SEQUENCE</scope>
</reference>
<organism evidence="9">
    <name type="scientific">uncultured actinobacterium Rifle_16ft_4_minimus_38826</name>
    <dbReference type="NCBI Taxonomy" id="1665148"/>
    <lineage>
        <taxon>Bacteria</taxon>
        <taxon>Bacillati</taxon>
        <taxon>Actinomycetota</taxon>
        <taxon>Actinomycetes</taxon>
        <taxon>marine Actinobacteria clade</taxon>
        <taxon>environmental samples</taxon>
    </lineage>
</organism>
<evidence type="ECO:0000256" key="4">
    <source>
        <dbReference type="ARBA" id="ARBA00022980"/>
    </source>
</evidence>
<dbReference type="GO" id="GO:0005737">
    <property type="term" value="C:cytoplasm"/>
    <property type="evidence" value="ECO:0007669"/>
    <property type="project" value="UniProtKB-ARBA"/>
</dbReference>
<dbReference type="InterPro" id="IPR000630">
    <property type="entry name" value="Ribosomal_uS8"/>
</dbReference>
<dbReference type="Gene3D" id="3.30.1370.30">
    <property type="match status" value="1"/>
</dbReference>
<dbReference type="GO" id="GO:0005840">
    <property type="term" value="C:ribosome"/>
    <property type="evidence" value="ECO:0007669"/>
    <property type="project" value="UniProtKB-KW"/>
</dbReference>
<evidence type="ECO:0000256" key="5">
    <source>
        <dbReference type="ARBA" id="ARBA00023274"/>
    </source>
</evidence>
<dbReference type="Gene3D" id="3.30.1490.10">
    <property type="match status" value="1"/>
</dbReference>
<dbReference type="SUPFAM" id="SSF56047">
    <property type="entry name" value="Ribosomal protein S8"/>
    <property type="match status" value="1"/>
</dbReference>
<evidence type="ECO:0000256" key="6">
    <source>
        <dbReference type="ARBA" id="ARBA00035258"/>
    </source>
</evidence>
<comment type="similarity">
    <text evidence="1 8">Belongs to the universal ribosomal protein uS8 family.</text>
</comment>
<dbReference type="AlphaFoldDB" id="A0A0H4TSQ4"/>
<protein>
    <recommendedName>
        <fullName evidence="6 8">Small ribosomal subunit protein uS8</fullName>
    </recommendedName>
</protein>
<dbReference type="InterPro" id="IPR035987">
    <property type="entry name" value="Ribosomal_uS8_sf"/>
</dbReference>
<comment type="function">
    <text evidence="8">One of the primary rRNA binding proteins, it binds directly to 16S rRNA central domain where it helps coordinate assembly of the platform of the 30S subunit.</text>
</comment>